<protein>
    <recommendedName>
        <fullName evidence="4">Death on curing protein, Doc toxin</fullName>
    </recommendedName>
</protein>
<keyword evidence="3" id="KW-1185">Reference proteome</keyword>
<reference evidence="3" key="1">
    <citation type="submission" date="2015-06" db="EMBL/GenBank/DDBJ databases">
        <title>Comparative genomics of Burkholderia leaf nodule symbionts.</title>
        <authorList>
            <person name="Carlier A."/>
            <person name="Eberl L."/>
            <person name="Pinto-Carbo M."/>
        </authorList>
    </citation>
    <scope>NUCLEOTIDE SEQUENCE [LARGE SCALE GENOMIC DNA]</scope>
    <source>
        <strain evidence="3">UZHbot4</strain>
    </source>
</reference>
<dbReference type="InterPro" id="IPR007712">
    <property type="entry name" value="RelE/ParE_toxin"/>
</dbReference>
<evidence type="ECO:0000256" key="1">
    <source>
        <dbReference type="ARBA" id="ARBA00022649"/>
    </source>
</evidence>
<dbReference type="RefSeq" id="WP_050454742.1">
    <property type="nucleotide sequence ID" value="NZ_LFJJ01000130.1"/>
</dbReference>
<dbReference type="EMBL" id="LFJJ01000130">
    <property type="protein sequence ID" value="KND59421.1"/>
    <property type="molecule type" value="Genomic_DNA"/>
</dbReference>
<dbReference type="Proteomes" id="UP000036959">
    <property type="component" value="Unassembled WGS sequence"/>
</dbReference>
<dbReference type="InterPro" id="IPR035093">
    <property type="entry name" value="RelE/ParE_toxin_dom_sf"/>
</dbReference>
<proteinExistence type="predicted"/>
<dbReference type="SUPFAM" id="SSF143011">
    <property type="entry name" value="RelE-like"/>
    <property type="match status" value="1"/>
</dbReference>
<evidence type="ECO:0008006" key="4">
    <source>
        <dbReference type="Google" id="ProtNLM"/>
    </source>
</evidence>
<gene>
    <name evidence="2" type="ORF">BVER_03337c</name>
</gene>
<evidence type="ECO:0000313" key="2">
    <source>
        <dbReference type="EMBL" id="KND59421.1"/>
    </source>
</evidence>
<dbReference type="Pfam" id="PF05016">
    <property type="entry name" value="ParE_toxin"/>
    <property type="match status" value="1"/>
</dbReference>
<sequence>MKTVFLEPVRRDLQDFRRYVINNFGGTAWAATRDRIADTIAEIEAEPRRGATPPELVDFRLSGYYEVVSGTNRIIYKIDDDTIYVHLVVDTRTDLEDILARRLFRM</sequence>
<dbReference type="OrthoDB" id="9798046at2"/>
<dbReference type="PATRIC" id="fig|242163.4.peg.1096"/>
<keyword evidence="1" id="KW-1277">Toxin-antitoxin system</keyword>
<comment type="caution">
    <text evidence="2">The sequence shown here is derived from an EMBL/GenBank/DDBJ whole genome shotgun (WGS) entry which is preliminary data.</text>
</comment>
<organism evidence="2 3">
    <name type="scientific">Candidatus Burkholderia verschuerenii</name>
    <dbReference type="NCBI Taxonomy" id="242163"/>
    <lineage>
        <taxon>Bacteria</taxon>
        <taxon>Pseudomonadati</taxon>
        <taxon>Pseudomonadota</taxon>
        <taxon>Betaproteobacteria</taxon>
        <taxon>Burkholderiales</taxon>
        <taxon>Burkholderiaceae</taxon>
        <taxon>Burkholderia</taxon>
    </lineage>
</organism>
<dbReference type="Gene3D" id="3.30.2310.20">
    <property type="entry name" value="RelE-like"/>
    <property type="match status" value="1"/>
</dbReference>
<accession>A0A0L0MAW4</accession>
<dbReference type="AlphaFoldDB" id="A0A0L0MAW4"/>
<name>A0A0L0MAW4_9BURK</name>
<evidence type="ECO:0000313" key="3">
    <source>
        <dbReference type="Proteomes" id="UP000036959"/>
    </source>
</evidence>